<sequence>MKADFHIHTDISDGCSSIEEILNMARESGLTHVAITNHDTVEGLGKAVDLGIREGIKVIPGIEISGFDFQKNKKAHILGFNFDLQGKNIKKLCNPILERRNANSISQISTLIDAGYKISIKNIIGRARNSRVIYKQHIMEELIERGYTDEIYSDLYRKLFKGKGICSRDIIYVDAVDAVRAIKSDGGTAVLAHPGQFDSYDMIDKLCRAGLDGLELNHEANSSEDMEKIKRYSKKYDLILTGGSDFHGKYGSGIKLGSITSPKEAIYSFDKDIKKGENGPEEIENFIKSIVREAGDFVKNSVSDNFNLKLKNNDCRDLVTKYDLKIEKFLVKKIAEKYPDHSFITEEKTSEKQFFSEYTWIIDPIDGTTNFVSFHENFSISVALYRNKKPFIGVVYDVMKDIMYSAISGREAALNGKIITKKADRNPVLQDSVIDFSLNTITFLKNKKIDLTKINDSIRGHRAFGSASLSICKIAMGELQGYISAKLRIWDFAAAAIFLKALGGCCQYFSYGNNNKFVFIAAESKPIEDELLSKTNIKNLRSVKSC</sequence>
<dbReference type="InterPro" id="IPR003141">
    <property type="entry name" value="Pol/His_phosphatase_N"/>
</dbReference>
<dbReference type="Proteomes" id="UP001565220">
    <property type="component" value="Unassembled WGS sequence"/>
</dbReference>
<dbReference type="Gene3D" id="1.10.150.650">
    <property type="match status" value="1"/>
</dbReference>
<dbReference type="RefSeq" id="WP_369868519.1">
    <property type="nucleotide sequence ID" value="NZ_JBGFFE010000003.1"/>
</dbReference>
<comment type="caution">
    <text evidence="5">The sequence shown here is derived from an EMBL/GenBank/DDBJ whole genome shotgun (WGS) entry which is preliminary data.</text>
</comment>
<dbReference type="InterPro" id="IPR004013">
    <property type="entry name" value="PHP_dom"/>
</dbReference>
<dbReference type="InterPro" id="IPR000760">
    <property type="entry name" value="Inositol_monophosphatase-like"/>
</dbReference>
<evidence type="ECO:0000256" key="2">
    <source>
        <dbReference type="ARBA" id="ARBA00022801"/>
    </source>
</evidence>
<keyword evidence="3" id="KW-0460">Magnesium</keyword>
<name>A0ABV4DXA4_9CLOT</name>
<evidence type="ECO:0000256" key="3">
    <source>
        <dbReference type="ARBA" id="ARBA00022842"/>
    </source>
</evidence>
<feature type="domain" description="Polymerase/histidinol phosphatase N-terminal" evidence="4">
    <location>
        <begin position="3"/>
        <end position="68"/>
    </location>
</feature>
<accession>A0ABV4DXA4</accession>
<protein>
    <submittedName>
        <fullName evidence="5">Inositol monophosphatase family protein</fullName>
    </submittedName>
</protein>
<dbReference type="PANTHER" id="PTHR20854">
    <property type="entry name" value="INOSITOL MONOPHOSPHATASE"/>
    <property type="match status" value="1"/>
</dbReference>
<dbReference type="SUPFAM" id="SSF56655">
    <property type="entry name" value="Carbohydrate phosphatase"/>
    <property type="match status" value="1"/>
</dbReference>
<dbReference type="SUPFAM" id="SSF89550">
    <property type="entry name" value="PHP domain-like"/>
    <property type="match status" value="1"/>
</dbReference>
<keyword evidence="1" id="KW-0479">Metal-binding</keyword>
<dbReference type="CDD" id="cd01637">
    <property type="entry name" value="IMPase_like"/>
    <property type="match status" value="1"/>
</dbReference>
<keyword evidence="6" id="KW-1185">Reference proteome</keyword>
<dbReference type="PROSITE" id="PS00629">
    <property type="entry name" value="IMP_1"/>
    <property type="match status" value="1"/>
</dbReference>
<dbReference type="SMART" id="SM00481">
    <property type="entry name" value="POLIIIAc"/>
    <property type="match status" value="1"/>
</dbReference>
<evidence type="ECO:0000259" key="4">
    <source>
        <dbReference type="SMART" id="SM00481"/>
    </source>
</evidence>
<dbReference type="PANTHER" id="PTHR20854:SF4">
    <property type="entry name" value="INOSITOL-1-MONOPHOSPHATASE-RELATED"/>
    <property type="match status" value="1"/>
</dbReference>
<reference evidence="5 6" key="1">
    <citation type="submission" date="2024-08" db="EMBL/GenBank/DDBJ databases">
        <title>Clostridium lapicellarii sp. nov., and Clostridium renhuaiense sp. nov., two species isolated from the mud in a fermentation cellar used for producing sauce-flavour Chinese liquors.</title>
        <authorList>
            <person name="Yang F."/>
            <person name="Wang H."/>
            <person name="Chen L.Q."/>
            <person name="Zhou N."/>
            <person name="Lu J.J."/>
            <person name="Pu X.X."/>
            <person name="Wan B."/>
            <person name="Wang L."/>
            <person name="Liu S.J."/>
        </authorList>
    </citation>
    <scope>NUCLEOTIDE SEQUENCE [LARGE SCALE GENOMIC DNA]</scope>
    <source>
        <strain evidence="5 6">MT-113</strain>
    </source>
</reference>
<dbReference type="InterPro" id="IPR016195">
    <property type="entry name" value="Pol/histidinol_Pase-like"/>
</dbReference>
<dbReference type="InterPro" id="IPR020583">
    <property type="entry name" value="Inositol_monoP_metal-BS"/>
</dbReference>
<organism evidence="5 6">
    <name type="scientific">Clostridium lapidicellarium</name>
    <dbReference type="NCBI Taxonomy" id="3240931"/>
    <lineage>
        <taxon>Bacteria</taxon>
        <taxon>Bacillati</taxon>
        <taxon>Bacillota</taxon>
        <taxon>Clostridia</taxon>
        <taxon>Eubacteriales</taxon>
        <taxon>Clostridiaceae</taxon>
        <taxon>Clostridium</taxon>
    </lineage>
</organism>
<dbReference type="Gene3D" id="3.30.540.10">
    <property type="entry name" value="Fructose-1,6-Bisphosphatase, subunit A, domain 1"/>
    <property type="match status" value="1"/>
</dbReference>
<dbReference type="Gene3D" id="3.40.190.80">
    <property type="match status" value="1"/>
</dbReference>
<dbReference type="Pfam" id="PF02811">
    <property type="entry name" value="PHP"/>
    <property type="match status" value="1"/>
</dbReference>
<dbReference type="Gene3D" id="3.20.20.140">
    <property type="entry name" value="Metal-dependent hydrolases"/>
    <property type="match status" value="1"/>
</dbReference>
<gene>
    <name evidence="5" type="ORF">AB8S09_03940</name>
</gene>
<keyword evidence="2" id="KW-0378">Hydrolase</keyword>
<dbReference type="Pfam" id="PF00459">
    <property type="entry name" value="Inositol_P"/>
    <property type="match status" value="1"/>
</dbReference>
<dbReference type="EMBL" id="JBGFFE010000003">
    <property type="protein sequence ID" value="MEY8762800.1"/>
    <property type="molecule type" value="Genomic_DNA"/>
</dbReference>
<evidence type="ECO:0000313" key="5">
    <source>
        <dbReference type="EMBL" id="MEY8762800.1"/>
    </source>
</evidence>
<proteinExistence type="predicted"/>
<evidence type="ECO:0000256" key="1">
    <source>
        <dbReference type="ARBA" id="ARBA00022723"/>
    </source>
</evidence>
<dbReference type="CDD" id="cd07438">
    <property type="entry name" value="PHP_HisPPase_AMP"/>
    <property type="match status" value="1"/>
</dbReference>
<dbReference type="PRINTS" id="PR00377">
    <property type="entry name" value="IMPHPHTASES"/>
</dbReference>
<evidence type="ECO:0000313" key="6">
    <source>
        <dbReference type="Proteomes" id="UP001565220"/>
    </source>
</evidence>